<keyword evidence="5 7" id="KW-1133">Transmembrane helix</keyword>
<feature type="transmembrane region" description="Helical" evidence="7">
    <location>
        <begin position="160"/>
        <end position="181"/>
    </location>
</feature>
<reference evidence="9 10" key="1">
    <citation type="journal article" date="2013" name="Environ. Microbiol.">
        <title>Chloride and organic osmolytes: a hybrid strategy to cope with elevated salinities by the moderately halophilic, chloride-dependent bacterium Halobacillus halophilus.</title>
        <authorList>
            <person name="Saum S.H."/>
            <person name="Pfeiffer F."/>
            <person name="Palm P."/>
            <person name="Rampp M."/>
            <person name="Schuster S.C."/>
            <person name="Muller V."/>
            <person name="Oesterhelt D."/>
        </authorList>
    </citation>
    <scope>NUCLEOTIDE SEQUENCE [LARGE SCALE GENOMIC DNA]</scope>
    <source>
        <strain evidence="10">ATCC 35676 / DSM 2266 / JCM 20832 / KCTC 3685 / LMG 17431 / NBRC 102448 / NCIMB 2269</strain>
    </source>
</reference>
<dbReference type="HOGENOM" id="CLU_001265_61_5_9"/>
<evidence type="ECO:0000259" key="8">
    <source>
        <dbReference type="PROSITE" id="PS50850"/>
    </source>
</evidence>
<dbReference type="STRING" id="866895.HBHAL_3961"/>
<dbReference type="CDD" id="cd17324">
    <property type="entry name" value="MFS_NepI_like"/>
    <property type="match status" value="1"/>
</dbReference>
<comment type="subcellular location">
    <subcellularLocation>
        <location evidence="1">Cell membrane</location>
        <topology evidence="1">Multi-pass membrane protein</topology>
    </subcellularLocation>
</comment>
<dbReference type="InterPro" id="IPR036259">
    <property type="entry name" value="MFS_trans_sf"/>
</dbReference>
<dbReference type="GO" id="GO:0022857">
    <property type="term" value="F:transmembrane transporter activity"/>
    <property type="evidence" value="ECO:0007669"/>
    <property type="project" value="InterPro"/>
</dbReference>
<evidence type="ECO:0000256" key="4">
    <source>
        <dbReference type="ARBA" id="ARBA00022692"/>
    </source>
</evidence>
<sequence length="388" mass="41476">MNKKVYMLAIVAFVVGTVELIIGGTLDLVAADLRISLGQAGLLITIFSLVFALASPILLTATAKIERKKLMLWTLFIFFTGNMIAFWSPSYGILMAARVLTAASGSLLVVLGVTIASAISEHQYRGRAIGIIFMGISGSLVLGVPIGLTIGNAFGWRVPFLLISILTLVSMIAVAFSLERIKPKPVISIKEQIHSLKDKKIFSAQMTSFLFLTGHLTLYAYLTPFLKTTLGLDPAWVSIAYFIFGVAAVSGGGIGGMAADKWGSEKSIIGIIVLFAIAIFIIPYVTFSLPLFLIVMVFWSSLSWAITPAQQSYLVVTAPETSDIQQSLNNSALHLGIALGSTIGGIVIEQSSVIHNATVGGLFILLALASSCFSITRGISKTQTIQQH</sequence>
<feature type="transmembrane region" description="Helical" evidence="7">
    <location>
        <begin position="70"/>
        <end position="87"/>
    </location>
</feature>
<keyword evidence="6 7" id="KW-0472">Membrane</keyword>
<feature type="transmembrane region" description="Helical" evidence="7">
    <location>
        <begin position="267"/>
        <end position="285"/>
    </location>
</feature>
<dbReference type="PANTHER" id="PTHR43124:SF10">
    <property type="entry name" value="PURINE EFFLUX PUMP PBUE"/>
    <property type="match status" value="1"/>
</dbReference>
<feature type="transmembrane region" description="Helical" evidence="7">
    <location>
        <begin position="7"/>
        <end position="31"/>
    </location>
</feature>
<keyword evidence="3" id="KW-1003">Cell membrane</keyword>
<keyword evidence="10" id="KW-1185">Reference proteome</keyword>
<dbReference type="SUPFAM" id="SSF103473">
    <property type="entry name" value="MFS general substrate transporter"/>
    <property type="match status" value="1"/>
</dbReference>
<accession>I0JQ83</accession>
<dbReference type="InterPro" id="IPR011701">
    <property type="entry name" value="MFS"/>
</dbReference>
<dbReference type="InterPro" id="IPR020846">
    <property type="entry name" value="MFS_dom"/>
</dbReference>
<feature type="domain" description="Major facilitator superfamily (MFS) profile" evidence="8">
    <location>
        <begin position="4"/>
        <end position="385"/>
    </location>
</feature>
<dbReference type="Gene3D" id="1.20.1250.20">
    <property type="entry name" value="MFS general substrate transporter like domains"/>
    <property type="match status" value="2"/>
</dbReference>
<dbReference type="Pfam" id="PF07690">
    <property type="entry name" value="MFS_1"/>
    <property type="match status" value="1"/>
</dbReference>
<dbReference type="AlphaFoldDB" id="I0JQ83"/>
<feature type="transmembrane region" description="Helical" evidence="7">
    <location>
        <begin position="37"/>
        <end position="58"/>
    </location>
</feature>
<evidence type="ECO:0000313" key="10">
    <source>
        <dbReference type="Proteomes" id="UP000007397"/>
    </source>
</evidence>
<evidence type="ECO:0000256" key="7">
    <source>
        <dbReference type="SAM" id="Phobius"/>
    </source>
</evidence>
<evidence type="ECO:0000256" key="1">
    <source>
        <dbReference type="ARBA" id="ARBA00004651"/>
    </source>
</evidence>
<dbReference type="PROSITE" id="PS50850">
    <property type="entry name" value="MFS"/>
    <property type="match status" value="1"/>
</dbReference>
<dbReference type="PATRIC" id="fig|866895.3.peg.2988"/>
<evidence type="ECO:0000256" key="5">
    <source>
        <dbReference type="ARBA" id="ARBA00022989"/>
    </source>
</evidence>
<proteinExistence type="predicted"/>
<gene>
    <name evidence="9" type="ordered locus">HBHAL_3961</name>
</gene>
<dbReference type="PANTHER" id="PTHR43124">
    <property type="entry name" value="PURINE EFFLUX PUMP PBUE"/>
    <property type="match status" value="1"/>
</dbReference>
<keyword evidence="2" id="KW-0813">Transport</keyword>
<dbReference type="eggNOG" id="COG2814">
    <property type="taxonomic scope" value="Bacteria"/>
</dbReference>
<evidence type="ECO:0000256" key="2">
    <source>
        <dbReference type="ARBA" id="ARBA00022448"/>
    </source>
</evidence>
<organism evidence="9 10">
    <name type="scientific">Halobacillus halophilus (strain ATCC 35676 / DSM 2266 / JCM 20832 / KCTC 3685 / LMG 17431 / NBRC 102448 / NCIMB 2269)</name>
    <name type="common">Sporosarcina halophila</name>
    <dbReference type="NCBI Taxonomy" id="866895"/>
    <lineage>
        <taxon>Bacteria</taxon>
        <taxon>Bacillati</taxon>
        <taxon>Bacillota</taxon>
        <taxon>Bacilli</taxon>
        <taxon>Bacillales</taxon>
        <taxon>Bacillaceae</taxon>
        <taxon>Halobacillus</taxon>
    </lineage>
</organism>
<dbReference type="InterPro" id="IPR050189">
    <property type="entry name" value="MFS_Efflux_Transporters"/>
</dbReference>
<dbReference type="EMBL" id="HE717023">
    <property type="protein sequence ID" value="CCG46303.1"/>
    <property type="molecule type" value="Genomic_DNA"/>
</dbReference>
<protein>
    <submittedName>
        <fullName evidence="9">MFS-type transporter (Probable function chloramphenicol resistance)</fullName>
    </submittedName>
</protein>
<evidence type="ECO:0000256" key="6">
    <source>
        <dbReference type="ARBA" id="ARBA00023136"/>
    </source>
</evidence>
<feature type="transmembrane region" description="Helical" evidence="7">
    <location>
        <begin position="201"/>
        <end position="222"/>
    </location>
</feature>
<feature type="transmembrane region" description="Helical" evidence="7">
    <location>
        <begin position="234"/>
        <end position="255"/>
    </location>
</feature>
<evidence type="ECO:0000256" key="3">
    <source>
        <dbReference type="ARBA" id="ARBA00022475"/>
    </source>
</evidence>
<evidence type="ECO:0000313" key="9">
    <source>
        <dbReference type="EMBL" id="CCG46303.1"/>
    </source>
</evidence>
<dbReference type="GO" id="GO:0005886">
    <property type="term" value="C:plasma membrane"/>
    <property type="evidence" value="ECO:0007669"/>
    <property type="project" value="UniProtKB-SubCell"/>
</dbReference>
<name>I0JQ83_HALH3</name>
<feature type="transmembrane region" description="Helical" evidence="7">
    <location>
        <begin position="354"/>
        <end position="376"/>
    </location>
</feature>
<keyword evidence="4 7" id="KW-0812">Transmembrane</keyword>
<dbReference type="Proteomes" id="UP000007397">
    <property type="component" value="Chromosome"/>
</dbReference>
<feature type="transmembrane region" description="Helical" evidence="7">
    <location>
        <begin position="93"/>
        <end position="116"/>
    </location>
</feature>
<dbReference type="RefSeq" id="WP_014644192.1">
    <property type="nucleotide sequence ID" value="NC_017668.1"/>
</dbReference>
<feature type="transmembrane region" description="Helical" evidence="7">
    <location>
        <begin position="128"/>
        <end position="148"/>
    </location>
</feature>
<dbReference type="KEGG" id="hhd:HBHAL_3961"/>